<feature type="domain" description="Methyltransferase type 11" evidence="1">
    <location>
        <begin position="30"/>
        <end position="124"/>
    </location>
</feature>
<dbReference type="SUPFAM" id="SSF53335">
    <property type="entry name" value="S-adenosyl-L-methionine-dependent methyltransferases"/>
    <property type="match status" value="1"/>
</dbReference>
<comment type="caution">
    <text evidence="2">The sequence shown here is derived from an EMBL/GenBank/DDBJ whole genome shotgun (WGS) entry which is preliminary data.</text>
</comment>
<dbReference type="Proteomes" id="UP000824250">
    <property type="component" value="Unassembled WGS sequence"/>
</dbReference>
<dbReference type="GO" id="GO:0032259">
    <property type="term" value="P:methylation"/>
    <property type="evidence" value="ECO:0007669"/>
    <property type="project" value="UniProtKB-KW"/>
</dbReference>
<dbReference type="AlphaFoldDB" id="A0A9D1D512"/>
<name>A0A9D1D512_9FIRM</name>
<evidence type="ECO:0000313" key="2">
    <source>
        <dbReference type="EMBL" id="HIR05415.1"/>
    </source>
</evidence>
<dbReference type="EMBL" id="DVGC01000029">
    <property type="protein sequence ID" value="HIR05415.1"/>
    <property type="molecule type" value="Genomic_DNA"/>
</dbReference>
<organism evidence="2 3">
    <name type="scientific">Candidatus Copromonas faecavium</name>
    <name type="common">nom. illeg.</name>
    <dbReference type="NCBI Taxonomy" id="2840740"/>
    <lineage>
        <taxon>Bacteria</taxon>
        <taxon>Bacillati</taxon>
        <taxon>Bacillota</taxon>
        <taxon>Clostridia</taxon>
        <taxon>Lachnospirales</taxon>
        <taxon>Lachnospiraceae</taxon>
        <taxon>Candidatus Copromonas (nom. illeg.)</taxon>
    </lineage>
</organism>
<dbReference type="InterPro" id="IPR013216">
    <property type="entry name" value="Methyltransf_11"/>
</dbReference>
<protein>
    <submittedName>
        <fullName evidence="2">Class I SAM-dependent methyltransferase</fullName>
    </submittedName>
</protein>
<dbReference type="PANTHER" id="PTHR43861">
    <property type="entry name" value="TRANS-ACONITATE 2-METHYLTRANSFERASE-RELATED"/>
    <property type="match status" value="1"/>
</dbReference>
<dbReference type="GO" id="GO:0008757">
    <property type="term" value="F:S-adenosylmethionine-dependent methyltransferase activity"/>
    <property type="evidence" value="ECO:0007669"/>
    <property type="project" value="InterPro"/>
</dbReference>
<evidence type="ECO:0000259" key="1">
    <source>
        <dbReference type="Pfam" id="PF08241"/>
    </source>
</evidence>
<dbReference type="Pfam" id="PF08241">
    <property type="entry name" value="Methyltransf_11"/>
    <property type="match status" value="1"/>
</dbReference>
<keyword evidence="2" id="KW-0808">Transferase</keyword>
<dbReference type="InterPro" id="IPR029063">
    <property type="entry name" value="SAM-dependent_MTases_sf"/>
</dbReference>
<keyword evidence="2" id="KW-0489">Methyltransferase</keyword>
<reference evidence="2" key="2">
    <citation type="journal article" date="2021" name="PeerJ">
        <title>Extensive microbial diversity within the chicken gut microbiome revealed by metagenomics and culture.</title>
        <authorList>
            <person name="Gilroy R."/>
            <person name="Ravi A."/>
            <person name="Getino M."/>
            <person name="Pursley I."/>
            <person name="Horton D.L."/>
            <person name="Alikhan N.F."/>
            <person name="Baker D."/>
            <person name="Gharbi K."/>
            <person name="Hall N."/>
            <person name="Watson M."/>
            <person name="Adriaenssens E.M."/>
            <person name="Foster-Nyarko E."/>
            <person name="Jarju S."/>
            <person name="Secka A."/>
            <person name="Antonio M."/>
            <person name="Oren A."/>
            <person name="Chaudhuri R.R."/>
            <person name="La Ragione R."/>
            <person name="Hildebrand F."/>
            <person name="Pallen M.J."/>
        </authorList>
    </citation>
    <scope>NUCLEOTIDE SEQUENCE</scope>
    <source>
        <strain evidence="2">CHK180-2868</strain>
    </source>
</reference>
<dbReference type="CDD" id="cd02440">
    <property type="entry name" value="AdoMet_MTases"/>
    <property type="match status" value="1"/>
</dbReference>
<proteinExistence type="predicted"/>
<dbReference type="Gene3D" id="3.40.50.150">
    <property type="entry name" value="Vaccinia Virus protein VP39"/>
    <property type="match status" value="1"/>
</dbReference>
<gene>
    <name evidence="2" type="ORF">IAB28_05550</name>
</gene>
<accession>A0A9D1D512</accession>
<evidence type="ECO:0000313" key="3">
    <source>
        <dbReference type="Proteomes" id="UP000824250"/>
    </source>
</evidence>
<reference evidence="2" key="1">
    <citation type="submission" date="2020-10" db="EMBL/GenBank/DDBJ databases">
        <authorList>
            <person name="Gilroy R."/>
        </authorList>
    </citation>
    <scope>NUCLEOTIDE SEQUENCE</scope>
    <source>
        <strain evidence="2">CHK180-2868</strain>
    </source>
</reference>
<sequence>MGRSRQGLSGAGEWHQLKLLFPDLKGKSVLDLGCGYGWHCKYSIQQGAGEVLGIDSSMRMLEEAKKRNGDEKITYRVCGVEEYEYPENRWDFVISNLVLHYIENLDEVYRNVKKTLKPGGMFLFNIEHPTFTAGVREDWIYDEHHHPLYWPVDQYFMPGERITNFLGCEVRKQHHTLTQILMGLIGSGFVLEAVEEAMPPEEMMELPGMADELRRPMMLLVRASVR</sequence>